<dbReference type="Gene3D" id="1.20.1270.10">
    <property type="match status" value="1"/>
</dbReference>
<evidence type="ECO:0000256" key="1">
    <source>
        <dbReference type="ARBA" id="ARBA00007381"/>
    </source>
</evidence>
<reference evidence="6 7" key="1">
    <citation type="submission" date="2013-11" db="EMBL/GenBank/DDBJ databases">
        <title>Genome sequencing of Stegodyphus mimosarum.</title>
        <authorList>
            <person name="Bechsgaard J."/>
        </authorList>
    </citation>
    <scope>NUCLEOTIDE SEQUENCE [LARGE SCALE GENOMIC DNA]</scope>
</reference>
<dbReference type="FunFam" id="3.30.420.40:FF:000171">
    <property type="entry name" value="Heat shock 70 kDa protein 4"/>
    <property type="match status" value="1"/>
</dbReference>
<keyword evidence="6" id="KW-0346">Stress response</keyword>
<feature type="compositionally biased region" description="Polar residues" evidence="5">
    <location>
        <begin position="517"/>
        <end position="529"/>
    </location>
</feature>
<keyword evidence="3" id="KW-0067">ATP-binding</keyword>
<dbReference type="Proteomes" id="UP000054359">
    <property type="component" value="Unassembled WGS sequence"/>
</dbReference>
<comment type="similarity">
    <text evidence="1">Belongs to the heat shock protein 70 family.</text>
</comment>
<dbReference type="SUPFAM" id="SSF100920">
    <property type="entry name" value="Heat shock protein 70kD (HSP70), peptide-binding domain"/>
    <property type="match status" value="1"/>
</dbReference>
<dbReference type="OMA" id="APVHIEC"/>
<dbReference type="STRING" id="407821.A0A087SV46"/>
<dbReference type="SUPFAM" id="SSF100934">
    <property type="entry name" value="Heat shock protein 70kD (HSP70), C-terminal subdomain"/>
    <property type="match status" value="1"/>
</dbReference>
<evidence type="ECO:0000256" key="2">
    <source>
        <dbReference type="ARBA" id="ARBA00022741"/>
    </source>
</evidence>
<dbReference type="InterPro" id="IPR043129">
    <property type="entry name" value="ATPase_NBD"/>
</dbReference>
<gene>
    <name evidence="6" type="ORF">X975_26652</name>
</gene>
<dbReference type="InterPro" id="IPR029047">
    <property type="entry name" value="HSP70_peptide-bd_sf"/>
</dbReference>
<dbReference type="FunFam" id="3.30.420.40:FF:000495">
    <property type="entry name" value="Heat shock protein 4b"/>
    <property type="match status" value="1"/>
</dbReference>
<evidence type="ECO:0000256" key="4">
    <source>
        <dbReference type="SAM" id="Coils"/>
    </source>
</evidence>
<dbReference type="EMBL" id="KK112101">
    <property type="protein sequence ID" value="KFM56735.1"/>
    <property type="molecule type" value="Genomic_DNA"/>
</dbReference>
<dbReference type="GO" id="GO:0005634">
    <property type="term" value="C:nucleus"/>
    <property type="evidence" value="ECO:0007669"/>
    <property type="project" value="TreeGrafter"/>
</dbReference>
<dbReference type="GO" id="GO:0005524">
    <property type="term" value="F:ATP binding"/>
    <property type="evidence" value="ECO:0007669"/>
    <property type="project" value="UniProtKB-KW"/>
</dbReference>
<dbReference type="FunFam" id="3.30.30.30:FF:000002">
    <property type="entry name" value="Heat shock 70 kDa protein 4"/>
    <property type="match status" value="1"/>
</dbReference>
<dbReference type="PANTHER" id="PTHR45639">
    <property type="entry name" value="HSC70CB, ISOFORM G-RELATED"/>
    <property type="match status" value="1"/>
</dbReference>
<dbReference type="SUPFAM" id="SSF53067">
    <property type="entry name" value="Actin-like ATPase domain"/>
    <property type="match status" value="2"/>
</dbReference>
<evidence type="ECO:0000313" key="7">
    <source>
        <dbReference type="Proteomes" id="UP000054359"/>
    </source>
</evidence>
<dbReference type="OrthoDB" id="434160at2759"/>
<dbReference type="PRINTS" id="PR00301">
    <property type="entry name" value="HEATSHOCK70"/>
</dbReference>
<dbReference type="GO" id="GO:0140662">
    <property type="term" value="F:ATP-dependent protein folding chaperone"/>
    <property type="evidence" value="ECO:0007669"/>
    <property type="project" value="InterPro"/>
</dbReference>
<dbReference type="AlphaFoldDB" id="A0A087SV46"/>
<protein>
    <submittedName>
        <fullName evidence="6">Heat shock protein</fullName>
    </submittedName>
</protein>
<proteinExistence type="inferred from homology"/>
<feature type="coiled-coil region" evidence="4">
    <location>
        <begin position="254"/>
        <end position="281"/>
    </location>
</feature>
<feature type="compositionally biased region" description="Basic and acidic residues" evidence="5">
    <location>
        <begin position="558"/>
        <end position="577"/>
    </location>
</feature>
<evidence type="ECO:0000313" key="6">
    <source>
        <dbReference type="EMBL" id="KFM56735.1"/>
    </source>
</evidence>
<dbReference type="Gene3D" id="3.30.420.40">
    <property type="match status" value="2"/>
</dbReference>
<dbReference type="FunFam" id="1.20.1270.10:FF:000002">
    <property type="entry name" value="Heat shock 70 kDa protein 4"/>
    <property type="match status" value="1"/>
</dbReference>
<evidence type="ECO:0000256" key="5">
    <source>
        <dbReference type="SAM" id="MobiDB-lite"/>
    </source>
</evidence>
<sequence>MSVIGFDIGNENCYIAVARAGGIETIANEYSQRATPTYVAFGEKTRDLGVSAKNKQITNLKNTIFSFKRLIGRRFRDAVIQHELQYVPYDVCELPTGEVGFKVNYLQEKTIFTVPQVMAMMITKLKEISESNLRIKVQDCVISVPIYYTDVERRAILDSAEIAGLNVLKLMNEPTAVALAYGFYRQDLPEDKPKNVVFVDLGNSALQVTACAFTKGKLKILGSAWNRTLGGRDFDNVLVKHFVNDFNDRYNLDIMTNKRAVMRLMQECEKLKKQMSANSLELPINIECFMDDKDVSGRMKREDFENLASDLLLNIENTMRRLLRDTHLKPDDIDSVQIVGGSTRLPAVKLLVQKVFGKEPSTTLNQDEAVARGCALQCAMLSPTFKVRDFSITDIQPFPIKLVWKAQKSEDSEMEVFPYFHPVPFSKMLTFYRTEPFTLEAFYSNTGVPVGVPKIASYPACDLPVGVPKIGSFTIQNVTPTPEGESTKVKVKARINIHGIFSICSATMLEKQNTIVNETDNNVQSTEKASNSPKKNKPKGEEAMDSENVNAPTNGDVNEEKNTDKKDNEKKEPEQKKSKNVVKAVELPISSVVPHLSRNELNELIEKEAKMIMQDKMEKEKADAKNAVEEYVYEMRGKLCEELEKFITEEDKNKFKVFLEETENWLYDEGEDQQKSVYIQRLNDLKKYGHPVVNRYNEWEQRPIALNEFGRTLQLVHKALQSYAAKEEQYAHIEEEEMMKVGKLWEEKDQWLGQYLGTLSKLQQHEDPPITAAVIRQERENF</sequence>
<evidence type="ECO:0000256" key="3">
    <source>
        <dbReference type="ARBA" id="ARBA00022840"/>
    </source>
</evidence>
<name>A0A087SV46_STEMI</name>
<dbReference type="Gene3D" id="3.90.640.10">
    <property type="entry name" value="Actin, Chain A, domain 4"/>
    <property type="match status" value="1"/>
</dbReference>
<dbReference type="Gene3D" id="2.60.34.10">
    <property type="entry name" value="Substrate Binding Domain Of DNAk, Chain A, domain 1"/>
    <property type="match status" value="1"/>
</dbReference>
<feature type="non-terminal residue" evidence="6">
    <location>
        <position position="782"/>
    </location>
</feature>
<dbReference type="Pfam" id="PF00012">
    <property type="entry name" value="HSP70"/>
    <property type="match status" value="1"/>
</dbReference>
<dbReference type="GO" id="GO:0005829">
    <property type="term" value="C:cytosol"/>
    <property type="evidence" value="ECO:0007669"/>
    <property type="project" value="TreeGrafter"/>
</dbReference>
<keyword evidence="7" id="KW-1185">Reference proteome</keyword>
<dbReference type="InterPro" id="IPR029048">
    <property type="entry name" value="HSP70_C_sf"/>
</dbReference>
<keyword evidence="2" id="KW-0547">Nucleotide-binding</keyword>
<feature type="region of interest" description="Disordered" evidence="5">
    <location>
        <begin position="517"/>
        <end position="581"/>
    </location>
</feature>
<accession>A0A087SV46</accession>
<dbReference type="PANTHER" id="PTHR45639:SF4">
    <property type="entry name" value="HSC70CB, ISOFORM G"/>
    <property type="match status" value="1"/>
</dbReference>
<organism evidence="6 7">
    <name type="scientific">Stegodyphus mimosarum</name>
    <name type="common">African social velvet spider</name>
    <dbReference type="NCBI Taxonomy" id="407821"/>
    <lineage>
        <taxon>Eukaryota</taxon>
        <taxon>Metazoa</taxon>
        <taxon>Ecdysozoa</taxon>
        <taxon>Arthropoda</taxon>
        <taxon>Chelicerata</taxon>
        <taxon>Arachnida</taxon>
        <taxon>Araneae</taxon>
        <taxon>Araneomorphae</taxon>
        <taxon>Entelegynae</taxon>
        <taxon>Eresoidea</taxon>
        <taxon>Eresidae</taxon>
        <taxon>Stegodyphus</taxon>
    </lineage>
</organism>
<dbReference type="InterPro" id="IPR013126">
    <property type="entry name" value="Hsp_70_fam"/>
</dbReference>
<dbReference type="Gene3D" id="3.30.30.30">
    <property type="match status" value="1"/>
</dbReference>
<dbReference type="CDD" id="cd10228">
    <property type="entry name" value="ASKHA_NBD_HSP70_HSPA4_like"/>
    <property type="match status" value="1"/>
</dbReference>
<keyword evidence="4" id="KW-0175">Coiled coil</keyword>
<dbReference type="FunFam" id="3.90.640.10:FF:000004">
    <property type="entry name" value="Heat shock 70 kDa protein 4"/>
    <property type="match status" value="1"/>
</dbReference>